<dbReference type="Pfam" id="PF05345">
    <property type="entry name" value="He_PIG"/>
    <property type="match status" value="2"/>
</dbReference>
<dbReference type="Proteomes" id="UP000240624">
    <property type="component" value="Unassembled WGS sequence"/>
</dbReference>
<dbReference type="InterPro" id="IPR013783">
    <property type="entry name" value="Ig-like_fold"/>
</dbReference>
<dbReference type="AlphaFoldDB" id="A0A1X6ZYF3"/>
<dbReference type="EMBL" id="PYGB01000012">
    <property type="protein sequence ID" value="PSK82490.1"/>
    <property type="molecule type" value="Genomic_DNA"/>
</dbReference>
<dbReference type="GO" id="GO:0016788">
    <property type="term" value="F:hydrolase activity, acting on ester bonds"/>
    <property type="evidence" value="ECO:0007669"/>
    <property type="project" value="UniProtKB-ARBA"/>
</dbReference>
<dbReference type="Proteomes" id="UP000193495">
    <property type="component" value="Unassembled WGS sequence"/>
</dbReference>
<evidence type="ECO:0000256" key="1">
    <source>
        <dbReference type="SAM" id="MobiDB-lite"/>
    </source>
</evidence>
<reference evidence="3 4" key="1">
    <citation type="submission" date="2017-03" db="EMBL/GenBank/DDBJ databases">
        <authorList>
            <person name="Afonso C.L."/>
            <person name="Miller P.J."/>
            <person name="Scott M.A."/>
            <person name="Spackman E."/>
            <person name="Goraichik I."/>
            <person name="Dimitrov K.M."/>
            <person name="Suarez D.L."/>
            <person name="Swayne D.E."/>
        </authorList>
    </citation>
    <scope>NUCLEOTIDE SEQUENCE [LARGE SCALE GENOMIC DNA]</scope>
    <source>
        <strain evidence="3 4">CECT 8367</strain>
    </source>
</reference>
<dbReference type="InterPro" id="IPR036514">
    <property type="entry name" value="SGNH_hydro_sf"/>
</dbReference>
<gene>
    <name evidence="2" type="ORF">CLV79_1126</name>
    <name evidence="3" type="ORF">LOS8367_03203</name>
</gene>
<dbReference type="SUPFAM" id="SSF49313">
    <property type="entry name" value="Cadherin-like"/>
    <property type="match status" value="1"/>
</dbReference>
<feature type="region of interest" description="Disordered" evidence="1">
    <location>
        <begin position="927"/>
        <end position="953"/>
    </location>
</feature>
<keyword evidence="5" id="KW-1185">Reference proteome</keyword>
<dbReference type="Gene3D" id="2.60.40.10">
    <property type="entry name" value="Immunoglobulins"/>
    <property type="match status" value="2"/>
</dbReference>
<dbReference type="OrthoDB" id="7823062at2"/>
<reference evidence="2 5" key="2">
    <citation type="submission" date="2018-03" db="EMBL/GenBank/DDBJ databases">
        <title>Genomic Encyclopedia of Archaeal and Bacterial Type Strains, Phase II (KMG-II): from individual species to whole genera.</title>
        <authorList>
            <person name="Goeker M."/>
        </authorList>
    </citation>
    <scope>NUCLEOTIDE SEQUENCE [LARGE SCALE GENOMIC DNA]</scope>
    <source>
        <strain evidence="2 5">DSM 29956</strain>
    </source>
</reference>
<evidence type="ECO:0000313" key="4">
    <source>
        <dbReference type="Proteomes" id="UP000193495"/>
    </source>
</evidence>
<evidence type="ECO:0000313" key="2">
    <source>
        <dbReference type="EMBL" id="PSK82490.1"/>
    </source>
</evidence>
<dbReference type="InterPro" id="IPR015919">
    <property type="entry name" value="Cadherin-like_sf"/>
</dbReference>
<proteinExistence type="predicted"/>
<accession>A0A1X6ZYF3</accession>
<name>A0A1X6ZYF3_9RHOB</name>
<dbReference type="SUPFAM" id="SSF52266">
    <property type="entry name" value="SGNH hydrolase"/>
    <property type="match status" value="1"/>
</dbReference>
<dbReference type="GO" id="GO:0005509">
    <property type="term" value="F:calcium ion binding"/>
    <property type="evidence" value="ECO:0007669"/>
    <property type="project" value="InterPro"/>
</dbReference>
<evidence type="ECO:0000313" key="5">
    <source>
        <dbReference type="Proteomes" id="UP000240624"/>
    </source>
</evidence>
<evidence type="ECO:0000313" key="3">
    <source>
        <dbReference type="EMBL" id="SLN65240.1"/>
    </source>
</evidence>
<dbReference type="Gene3D" id="3.40.50.1110">
    <property type="entry name" value="SGNH hydrolase"/>
    <property type="match status" value="1"/>
</dbReference>
<dbReference type="GO" id="GO:0016020">
    <property type="term" value="C:membrane"/>
    <property type="evidence" value="ECO:0007669"/>
    <property type="project" value="InterPro"/>
</dbReference>
<organism evidence="3 4">
    <name type="scientific">Limimaricola soesokkakensis</name>
    <dbReference type="NCBI Taxonomy" id="1343159"/>
    <lineage>
        <taxon>Bacteria</taxon>
        <taxon>Pseudomonadati</taxon>
        <taxon>Pseudomonadota</taxon>
        <taxon>Alphaproteobacteria</taxon>
        <taxon>Rhodobacterales</taxon>
        <taxon>Paracoccaceae</taxon>
        <taxon>Limimaricola</taxon>
    </lineage>
</organism>
<protein>
    <submittedName>
        <fullName evidence="3">Putative Ig domain protein</fullName>
    </submittedName>
</protein>
<dbReference type="RefSeq" id="WP_085897518.1">
    <property type="nucleotide sequence ID" value="NZ_FWFY01000012.1"/>
</dbReference>
<sequence>MEQKVVVRAGGGAGYLGLRLFAGEAITFEVPDRPADARVTVTMGFDTAAPPLVQRSGDERVALSPEDLAPLGEGRAGVYNVWIEQGPGRRLLQHGSIVAQPSLAPAASTAPVAGGAVTLELRVGEAVSVDLSTGFTGTDLMFSLAPGSEPLPAGLALSSAGVLTGRTEMAGQHDLLLRASNAAGWADTGLAIALVAAPGGAGGSPGATTFAAHRAGPRLIVDGDSTMANPGFRDAMLWALGDVTWLPDTYQQATGGHTIQTMLDGAQAVVDLIERDETIVVIGPVGANWDPTDPAAPYAQSKSKMAELIGIYRDAGAVVVCVPALPSGYGDPANPYTAKQDKYDAINATLAEVAAEDVDVHVVDVSGFDPVSMKNDETHPNIEHGAAYLAGRVREVVLPLITGSRLVEAPNLLGAAGEFPGDAPSAVAGVSGIQPDGWVVTRIGTASWSVARNGAGDLVISCQDAPDRAQLTLRYNADVGGVVGDIFDAIFDVEVDPASTGFGGLMSGVAGSTLLGMNSITPFLTVPPWPLIARSRGYAQEGAHGVRQVSLGLSCVAGGSVTYTVKRAAMLLARNAANALEIAGDPVVTVEVGQPYGFTPLVSGGSVPYGFDLASGSLPPGLSLDLGTGAISGSATSAGHHGGIAIRVTDALGATATLAPFAIEVTAAGVPANTTPPTLSNTSPAEGETIGVDVGAWSNAPDGFRYQWRHSGNVQTGETGPSHTIAAGVAPQVVTCQVWAANAAGESAVAETAPSDPVVAGGVASVTGWDDSGPDWTHFGGVEQLLYADQGRGVSAAPGMDGMRNAVGADALSGRVYFEVELVSGVNLVGIADAETGIASGSLTADRHGKAGGLVFHSDGNAAIGNALADSQRACLAVDTEAGLFWVRQEAGAWNEDAAADPTAGTGGFSLAALTPPIRAHVQLKRQSGAEARLHGSRDRWHHAAPAGFGPIA</sequence>
<dbReference type="EMBL" id="FWFY01000012">
    <property type="protein sequence ID" value="SLN65240.1"/>
    <property type="molecule type" value="Genomic_DNA"/>
</dbReference>